<gene>
    <name evidence="10" type="ordered locus">Bsel_3069</name>
</gene>
<name>D6Y0I3_BACIE</name>
<dbReference type="InterPro" id="IPR051202">
    <property type="entry name" value="Peptidase_C40"/>
</dbReference>
<feature type="region of interest" description="Disordered" evidence="6">
    <location>
        <begin position="144"/>
        <end position="175"/>
    </location>
</feature>
<evidence type="ECO:0000256" key="3">
    <source>
        <dbReference type="ARBA" id="ARBA00022729"/>
    </source>
</evidence>
<evidence type="ECO:0000256" key="4">
    <source>
        <dbReference type="ARBA" id="ARBA00022801"/>
    </source>
</evidence>
<dbReference type="EMBL" id="CP001791">
    <property type="protein sequence ID" value="ADI00551.1"/>
    <property type="molecule type" value="Genomic_DNA"/>
</dbReference>
<evidence type="ECO:0000259" key="9">
    <source>
        <dbReference type="PROSITE" id="PS51935"/>
    </source>
</evidence>
<protein>
    <submittedName>
        <fullName evidence="10">NLP/P60 protein</fullName>
    </submittedName>
</protein>
<keyword evidence="2" id="KW-0645">Protease</keyword>
<sequence>MISMLAVVMMFAWIQPSEAEASSLGQDIVDYGRQFQGTPYAWGGTTPSGFDCSGYLRYVYGHFGIDLPRTSAGQYQLGVPVSRGNLQPGDLVFFSGTYKSGISHSGIYVGNNHFISAKSSRGVAVVSLDNAYWGAHYTGARRIIQEPEPAKTVQEEKPSEPEPEPEPQFPELPKGEYYDINSKHWALNEITELSERGIIRGFPNSFFRPEQEITRGQAAIMVNRELGLDATDGNMPTDVSRNVTGYEDIQALLDHGIMETKEDGSFGPQEPVDREEMAMIFYAAYDLAGEIEIADQDIPLTDVSSDSESYDAIRALYHSGVTQGYTDDTFRPEVITTRAHFAAFLHRILN</sequence>
<dbReference type="eggNOG" id="COG0791">
    <property type="taxonomic scope" value="Bacteria"/>
</dbReference>
<feature type="domain" description="SLH" evidence="8">
    <location>
        <begin position="173"/>
        <end position="236"/>
    </location>
</feature>
<dbReference type="Proteomes" id="UP000000271">
    <property type="component" value="Chromosome"/>
</dbReference>
<comment type="similarity">
    <text evidence="1">Belongs to the peptidase C40 family.</text>
</comment>
<evidence type="ECO:0000256" key="2">
    <source>
        <dbReference type="ARBA" id="ARBA00022670"/>
    </source>
</evidence>
<evidence type="ECO:0000256" key="7">
    <source>
        <dbReference type="SAM" id="SignalP"/>
    </source>
</evidence>
<keyword evidence="5" id="KW-0788">Thiol protease</keyword>
<dbReference type="SUPFAM" id="SSF54001">
    <property type="entry name" value="Cysteine proteinases"/>
    <property type="match status" value="1"/>
</dbReference>
<organism evidence="10 11">
    <name type="scientific">Bacillus selenitireducens (strain ATCC 700615 / DSM 15326 / MLS10)</name>
    <dbReference type="NCBI Taxonomy" id="439292"/>
    <lineage>
        <taxon>Bacteria</taxon>
        <taxon>Bacillati</taxon>
        <taxon>Bacillota</taxon>
        <taxon>Bacilli</taxon>
        <taxon>Bacillales</taxon>
        <taxon>Bacillaceae</taxon>
        <taxon>Salisediminibacterium</taxon>
    </lineage>
</organism>
<dbReference type="GO" id="GO:0008234">
    <property type="term" value="F:cysteine-type peptidase activity"/>
    <property type="evidence" value="ECO:0007669"/>
    <property type="project" value="UniProtKB-KW"/>
</dbReference>
<dbReference type="PANTHER" id="PTHR47053:SF1">
    <property type="entry name" value="MUREIN DD-ENDOPEPTIDASE MEPH-RELATED"/>
    <property type="match status" value="1"/>
</dbReference>
<evidence type="ECO:0000256" key="1">
    <source>
        <dbReference type="ARBA" id="ARBA00007074"/>
    </source>
</evidence>
<keyword evidence="3 7" id="KW-0732">Signal</keyword>
<evidence type="ECO:0000256" key="6">
    <source>
        <dbReference type="SAM" id="MobiDB-lite"/>
    </source>
</evidence>
<evidence type="ECO:0000313" key="10">
    <source>
        <dbReference type="EMBL" id="ADI00551.1"/>
    </source>
</evidence>
<feature type="signal peptide" evidence="7">
    <location>
        <begin position="1"/>
        <end position="19"/>
    </location>
</feature>
<feature type="chain" id="PRO_5039679888" evidence="7">
    <location>
        <begin position="20"/>
        <end position="350"/>
    </location>
</feature>
<dbReference type="PANTHER" id="PTHR47053">
    <property type="entry name" value="MUREIN DD-ENDOPEPTIDASE MEPH-RELATED"/>
    <property type="match status" value="1"/>
</dbReference>
<dbReference type="Gene3D" id="3.90.1720.10">
    <property type="entry name" value="endopeptidase domain like (from Nostoc punctiforme)"/>
    <property type="match status" value="1"/>
</dbReference>
<feature type="domain" description="SLH" evidence="8">
    <location>
        <begin position="237"/>
        <end position="295"/>
    </location>
</feature>
<dbReference type="PROSITE" id="PS51272">
    <property type="entry name" value="SLH"/>
    <property type="match status" value="3"/>
</dbReference>
<feature type="compositionally biased region" description="Basic and acidic residues" evidence="6">
    <location>
        <begin position="144"/>
        <end position="160"/>
    </location>
</feature>
<dbReference type="InterPro" id="IPR001119">
    <property type="entry name" value="SLH_dom"/>
</dbReference>
<dbReference type="Pfam" id="PF00877">
    <property type="entry name" value="NLPC_P60"/>
    <property type="match status" value="1"/>
</dbReference>
<dbReference type="STRING" id="439292.Bsel_3069"/>
<feature type="domain" description="NlpC/P60" evidence="9">
    <location>
        <begin position="22"/>
        <end position="144"/>
    </location>
</feature>
<reference evidence="10" key="1">
    <citation type="submission" date="2009-10" db="EMBL/GenBank/DDBJ databases">
        <title>Complete sequence of Bacillus selenitireducens MLS10.</title>
        <authorList>
            <consortium name="US DOE Joint Genome Institute"/>
            <person name="Lucas S."/>
            <person name="Copeland A."/>
            <person name="Lapidus A."/>
            <person name="Glavina del Rio T."/>
            <person name="Dalin E."/>
            <person name="Tice H."/>
            <person name="Bruce D."/>
            <person name="Goodwin L."/>
            <person name="Pitluck S."/>
            <person name="Sims D."/>
            <person name="Brettin T."/>
            <person name="Detter J.C."/>
            <person name="Han C."/>
            <person name="Larimer F."/>
            <person name="Land M."/>
            <person name="Hauser L."/>
            <person name="Kyrpides N."/>
            <person name="Ovchinnikova G."/>
            <person name="Stolz J."/>
        </authorList>
    </citation>
    <scope>NUCLEOTIDE SEQUENCE [LARGE SCALE GENOMIC DNA]</scope>
    <source>
        <strain evidence="10">MLS10</strain>
    </source>
</reference>
<dbReference type="AlphaFoldDB" id="D6Y0I3"/>
<dbReference type="InterPro" id="IPR038765">
    <property type="entry name" value="Papain-like_cys_pep_sf"/>
</dbReference>
<evidence type="ECO:0000313" key="11">
    <source>
        <dbReference type="Proteomes" id="UP000000271"/>
    </source>
</evidence>
<evidence type="ECO:0000259" key="8">
    <source>
        <dbReference type="PROSITE" id="PS51272"/>
    </source>
</evidence>
<proteinExistence type="inferred from homology"/>
<dbReference type="PROSITE" id="PS51935">
    <property type="entry name" value="NLPC_P60"/>
    <property type="match status" value="1"/>
</dbReference>
<dbReference type="HOGENOM" id="CLU_071779_0_0_9"/>
<dbReference type="KEGG" id="bse:Bsel_3069"/>
<accession>D6Y0I3</accession>
<keyword evidence="4" id="KW-0378">Hydrolase</keyword>
<keyword evidence="11" id="KW-1185">Reference proteome</keyword>
<dbReference type="InterPro" id="IPR000064">
    <property type="entry name" value="NLP_P60_dom"/>
</dbReference>
<dbReference type="Pfam" id="PF00395">
    <property type="entry name" value="SLH"/>
    <property type="match status" value="3"/>
</dbReference>
<dbReference type="GO" id="GO:0006508">
    <property type="term" value="P:proteolysis"/>
    <property type="evidence" value="ECO:0007669"/>
    <property type="project" value="UniProtKB-KW"/>
</dbReference>
<feature type="domain" description="SLH" evidence="8">
    <location>
        <begin position="296"/>
        <end position="350"/>
    </location>
</feature>
<evidence type="ECO:0000256" key="5">
    <source>
        <dbReference type="ARBA" id="ARBA00022807"/>
    </source>
</evidence>